<proteinExistence type="predicted"/>
<dbReference type="RefSeq" id="WP_135615497.1">
    <property type="nucleotide sequence ID" value="NZ_RQFY01000004.1"/>
</dbReference>
<keyword evidence="4" id="KW-1185">Reference proteome</keyword>
<comment type="caution">
    <text evidence="3">The sequence shown here is derived from an EMBL/GenBank/DDBJ whole genome shotgun (WGS) entry which is preliminary data.</text>
</comment>
<name>A0A4R9JAM1_9LEPT</name>
<feature type="chain" id="PRO_5020859277" evidence="2">
    <location>
        <begin position="25"/>
        <end position="212"/>
    </location>
</feature>
<evidence type="ECO:0000256" key="2">
    <source>
        <dbReference type="SAM" id="SignalP"/>
    </source>
</evidence>
<dbReference type="GO" id="GO:0042597">
    <property type="term" value="C:periplasmic space"/>
    <property type="evidence" value="ECO:0007669"/>
    <property type="project" value="InterPro"/>
</dbReference>
<organism evidence="3 4">
    <name type="scientific">Leptospira koniambonensis</name>
    <dbReference type="NCBI Taxonomy" id="2484950"/>
    <lineage>
        <taxon>Bacteria</taxon>
        <taxon>Pseudomonadati</taxon>
        <taxon>Spirochaetota</taxon>
        <taxon>Spirochaetia</taxon>
        <taxon>Leptospirales</taxon>
        <taxon>Leptospiraceae</taxon>
        <taxon>Leptospira</taxon>
    </lineage>
</organism>
<dbReference type="Gene3D" id="1.20.120.1490">
    <property type="match status" value="1"/>
</dbReference>
<accession>A0A4R9JAM1</accession>
<sequence length="212" mass="24291">MDFNKLKLFVLILLVSGSESFIFAEPPPPPPFGPEPFDFFIPGGGPGPRDREEKNFERFSKELSLTPEQIEKAKSATDKRQNISRTMGEKLPALHESLRKLLESPKVDLVAVKSKLKEISDIQLELRFLHIKGRLEFESILTPDQKQKLNQLHKERLNRLKERRDFPPHHHGPPPGPPPGDRDCKNLSINDQVLEARDQIFISDLSFGPDYR</sequence>
<evidence type="ECO:0000313" key="3">
    <source>
        <dbReference type="EMBL" id="TGL35318.1"/>
    </source>
</evidence>
<keyword evidence="2" id="KW-0732">Signal</keyword>
<dbReference type="Proteomes" id="UP000297871">
    <property type="component" value="Unassembled WGS sequence"/>
</dbReference>
<evidence type="ECO:0000256" key="1">
    <source>
        <dbReference type="SAM" id="MobiDB-lite"/>
    </source>
</evidence>
<dbReference type="OrthoDB" id="329976at2"/>
<protein>
    <submittedName>
        <fullName evidence="3">Periplasmic heavy metal sensor</fullName>
    </submittedName>
</protein>
<dbReference type="CDD" id="cd09916">
    <property type="entry name" value="CpxP_like"/>
    <property type="match status" value="1"/>
</dbReference>
<evidence type="ECO:0000313" key="4">
    <source>
        <dbReference type="Proteomes" id="UP000297871"/>
    </source>
</evidence>
<feature type="signal peptide" evidence="2">
    <location>
        <begin position="1"/>
        <end position="24"/>
    </location>
</feature>
<feature type="region of interest" description="Disordered" evidence="1">
    <location>
        <begin position="162"/>
        <end position="186"/>
    </location>
</feature>
<dbReference type="Pfam" id="PF07813">
    <property type="entry name" value="LTXXQ"/>
    <property type="match status" value="1"/>
</dbReference>
<dbReference type="AlphaFoldDB" id="A0A4R9JAM1"/>
<dbReference type="EMBL" id="RQFY01000004">
    <property type="protein sequence ID" value="TGL35318.1"/>
    <property type="molecule type" value="Genomic_DNA"/>
</dbReference>
<reference evidence="3" key="1">
    <citation type="journal article" date="2019" name="PLoS Negl. Trop. Dis.">
        <title>Revisiting the worldwide diversity of Leptospira species in the environment.</title>
        <authorList>
            <person name="Vincent A.T."/>
            <person name="Schiettekatte O."/>
            <person name="Bourhy P."/>
            <person name="Veyrier F.J."/>
            <person name="Picardeau M."/>
        </authorList>
    </citation>
    <scope>NUCLEOTIDE SEQUENCE [LARGE SCALE GENOMIC DNA]</scope>
    <source>
        <strain evidence="3">201800265</strain>
    </source>
</reference>
<gene>
    <name evidence="3" type="ORF">EHQ52_12680</name>
</gene>
<dbReference type="InterPro" id="IPR012899">
    <property type="entry name" value="LTXXQ"/>
</dbReference>